<evidence type="ECO:0000256" key="2">
    <source>
        <dbReference type="ARBA" id="ARBA00010617"/>
    </source>
</evidence>
<dbReference type="GO" id="GO:0020037">
    <property type="term" value="F:heme binding"/>
    <property type="evidence" value="ECO:0007669"/>
    <property type="project" value="InterPro"/>
</dbReference>
<evidence type="ECO:0000256" key="4">
    <source>
        <dbReference type="ARBA" id="ARBA00022723"/>
    </source>
</evidence>
<evidence type="ECO:0000256" key="7">
    <source>
        <dbReference type="ARBA" id="ARBA00023033"/>
    </source>
</evidence>
<dbReference type="InterPro" id="IPR036396">
    <property type="entry name" value="Cyt_P450_sf"/>
</dbReference>
<dbReference type="InterPro" id="IPR002401">
    <property type="entry name" value="Cyt_P450_E_grp-I"/>
</dbReference>
<keyword evidence="4 8" id="KW-0479">Metal-binding</keyword>
<reference evidence="10" key="1">
    <citation type="journal article" date="2012" name="Nature">
        <title>The oyster genome reveals stress adaptation and complexity of shell formation.</title>
        <authorList>
            <person name="Zhang G."/>
            <person name="Fang X."/>
            <person name="Guo X."/>
            <person name="Li L."/>
            <person name="Luo R."/>
            <person name="Xu F."/>
            <person name="Yang P."/>
            <person name="Zhang L."/>
            <person name="Wang X."/>
            <person name="Qi H."/>
            <person name="Xiong Z."/>
            <person name="Que H."/>
            <person name="Xie Y."/>
            <person name="Holland P.W."/>
            <person name="Paps J."/>
            <person name="Zhu Y."/>
            <person name="Wu F."/>
            <person name="Chen Y."/>
            <person name="Wang J."/>
            <person name="Peng C."/>
            <person name="Meng J."/>
            <person name="Yang L."/>
            <person name="Liu J."/>
            <person name="Wen B."/>
            <person name="Zhang N."/>
            <person name="Huang Z."/>
            <person name="Zhu Q."/>
            <person name="Feng Y."/>
            <person name="Mount A."/>
            <person name="Hedgecock D."/>
            <person name="Xu Z."/>
            <person name="Liu Y."/>
            <person name="Domazet-Loso T."/>
            <person name="Du Y."/>
            <person name="Sun X."/>
            <person name="Zhang S."/>
            <person name="Liu B."/>
            <person name="Cheng P."/>
            <person name="Jiang X."/>
            <person name="Li J."/>
            <person name="Fan D."/>
            <person name="Wang W."/>
            <person name="Fu W."/>
            <person name="Wang T."/>
            <person name="Wang B."/>
            <person name="Zhang J."/>
            <person name="Peng Z."/>
            <person name="Li Y."/>
            <person name="Li N."/>
            <person name="Wang J."/>
            <person name="Chen M."/>
            <person name="He Y."/>
            <person name="Tan F."/>
            <person name="Song X."/>
            <person name="Zheng Q."/>
            <person name="Huang R."/>
            <person name="Yang H."/>
            <person name="Du X."/>
            <person name="Chen L."/>
            <person name="Yang M."/>
            <person name="Gaffney P.M."/>
            <person name="Wang S."/>
            <person name="Luo L."/>
            <person name="She Z."/>
            <person name="Ming Y."/>
            <person name="Huang W."/>
            <person name="Zhang S."/>
            <person name="Huang B."/>
            <person name="Zhang Y."/>
            <person name="Qu T."/>
            <person name="Ni P."/>
            <person name="Miao G."/>
            <person name="Wang J."/>
            <person name="Wang Q."/>
            <person name="Steinberg C.E."/>
            <person name="Wang H."/>
            <person name="Li N."/>
            <person name="Qian L."/>
            <person name="Zhang G."/>
            <person name="Li Y."/>
            <person name="Yang H."/>
            <person name="Liu X."/>
            <person name="Wang J."/>
            <person name="Yin Y."/>
            <person name="Wang J."/>
        </authorList>
    </citation>
    <scope>NUCLEOTIDE SEQUENCE [LARGE SCALE GENOMIC DNA]</scope>
    <source>
        <strain evidence="10">05x7-T-G4-1.051#20</strain>
    </source>
</reference>
<evidence type="ECO:0000256" key="5">
    <source>
        <dbReference type="ARBA" id="ARBA00023002"/>
    </source>
</evidence>
<dbReference type="Pfam" id="PF00067">
    <property type="entry name" value="p450"/>
    <property type="match status" value="1"/>
</dbReference>
<dbReference type="EMBL" id="JH816149">
    <property type="protein sequence ID" value="EKC27140.1"/>
    <property type="molecule type" value="Genomic_DNA"/>
</dbReference>
<organism evidence="10">
    <name type="scientific">Magallana gigas</name>
    <name type="common">Pacific oyster</name>
    <name type="synonym">Crassostrea gigas</name>
    <dbReference type="NCBI Taxonomy" id="29159"/>
    <lineage>
        <taxon>Eukaryota</taxon>
        <taxon>Metazoa</taxon>
        <taxon>Spiralia</taxon>
        <taxon>Lophotrochozoa</taxon>
        <taxon>Mollusca</taxon>
        <taxon>Bivalvia</taxon>
        <taxon>Autobranchia</taxon>
        <taxon>Pteriomorphia</taxon>
        <taxon>Ostreida</taxon>
        <taxon>Ostreoidea</taxon>
        <taxon>Ostreidae</taxon>
        <taxon>Magallana</taxon>
    </lineage>
</organism>
<proteinExistence type="inferred from homology"/>
<evidence type="ECO:0000256" key="8">
    <source>
        <dbReference type="PIRSR" id="PIRSR602401-1"/>
    </source>
</evidence>
<dbReference type="PRINTS" id="PR00385">
    <property type="entry name" value="P450"/>
</dbReference>
<keyword evidence="6 8" id="KW-0408">Iron</keyword>
<evidence type="ECO:0000256" key="6">
    <source>
        <dbReference type="ARBA" id="ARBA00023004"/>
    </source>
</evidence>
<dbReference type="GO" id="GO:0005506">
    <property type="term" value="F:iron ion binding"/>
    <property type="evidence" value="ECO:0007669"/>
    <property type="project" value="InterPro"/>
</dbReference>
<dbReference type="CDD" id="cd11054">
    <property type="entry name" value="CYP24A1-like"/>
    <property type="match status" value="1"/>
</dbReference>
<dbReference type="GO" id="GO:0004497">
    <property type="term" value="F:monooxygenase activity"/>
    <property type="evidence" value="ECO:0007669"/>
    <property type="project" value="UniProtKB-KW"/>
</dbReference>
<dbReference type="GO" id="GO:0016705">
    <property type="term" value="F:oxidoreductase activity, acting on paired donors, with incorporation or reduction of molecular oxygen"/>
    <property type="evidence" value="ECO:0007669"/>
    <property type="project" value="InterPro"/>
</dbReference>
<evidence type="ECO:0000256" key="9">
    <source>
        <dbReference type="RuleBase" id="RU000461"/>
    </source>
</evidence>
<keyword evidence="3 8" id="KW-0349">Heme</keyword>
<dbReference type="InParanoid" id="K1QED5"/>
<dbReference type="Gene3D" id="1.10.630.10">
    <property type="entry name" value="Cytochrome P450"/>
    <property type="match status" value="1"/>
</dbReference>
<feature type="binding site" description="axial binding residue" evidence="8">
    <location>
        <position position="623"/>
    </location>
    <ligand>
        <name>heme</name>
        <dbReference type="ChEBI" id="CHEBI:30413"/>
    </ligand>
    <ligandPart>
        <name>Fe</name>
        <dbReference type="ChEBI" id="CHEBI:18248"/>
    </ligandPart>
</feature>
<dbReference type="PANTHER" id="PTHR24279:SF120">
    <property type="entry name" value="CYTOCHROME P450"/>
    <property type="match status" value="1"/>
</dbReference>
<dbReference type="PRINTS" id="PR00463">
    <property type="entry name" value="EP450I"/>
</dbReference>
<evidence type="ECO:0000256" key="3">
    <source>
        <dbReference type="ARBA" id="ARBA00022617"/>
    </source>
</evidence>
<protein>
    <submittedName>
        <fullName evidence="10">Putative cytochrome P450 49a1</fullName>
    </submittedName>
</protein>
<dbReference type="InterPro" id="IPR017972">
    <property type="entry name" value="Cyt_P450_CS"/>
</dbReference>
<name>K1QED5_MAGGI</name>
<dbReference type="AlphaFoldDB" id="K1QED5"/>
<dbReference type="PROSITE" id="PS00086">
    <property type="entry name" value="CYTOCHROME_P450"/>
    <property type="match status" value="1"/>
</dbReference>
<gene>
    <name evidence="10" type="ORF">CGI_10003892</name>
</gene>
<dbReference type="InterPro" id="IPR050479">
    <property type="entry name" value="CYP11_CYP27_families"/>
</dbReference>
<evidence type="ECO:0000256" key="1">
    <source>
        <dbReference type="ARBA" id="ARBA00001971"/>
    </source>
</evidence>
<evidence type="ECO:0000313" key="10">
    <source>
        <dbReference type="EMBL" id="EKC27140.1"/>
    </source>
</evidence>
<comment type="cofactor">
    <cofactor evidence="1 8">
        <name>heme</name>
        <dbReference type="ChEBI" id="CHEBI:30413"/>
    </cofactor>
</comment>
<sequence length="654" mass="72869">MVKECKNLSGGTQVTCALQASSAILDLRNALSNELNIPQTLILIVDQENGTIFQDDIEIETLKQSPIEFILGNRNRTSIIEDDGSVENNVISNKNITYGKCKMSCDPETLFVWTKEKLPGGLYSGLPCPRCPFMLWGIDELVEKCNMSPDEKMFFTNVAILNERTLGLIAANFGTKCTKIAKMDVELAIMVTDVSTNADIQTLGKHAKNVVSVPSPYAVLSLDVTPLDSVRLPNVLSTSLYSSNPAPAQTTKHPDVRPLEDIPGVSGKSALPYVGSIFLSKSLDIGICPVLNSPADIKGERNGEAWARLRKPTQQLIQRPLAVSAYVDILSKVAEDFVQKYQDGGTIEDLRPVLVDYATESVGMLCFNRRFGCMDKTGIIDIKFIEDIFDAIDVDSKSLGFKPYLYVSTPMYRKFKRALDHVYSVFQVEIKNALSTLEKVKAEGRLEEYLEQPNLLYSLLSHPKMTPADVDRTLLDLFIAGVESTSNTLSLLWFELAKNRDKQDKLYKEISSVCGNGDVTKEALANMSYLKACVRETMRIYSPTSPGSYRRFDKDVVVGGYHIPAGTELVLCFQQMCEDPRFFKSPEKFLPERFMRDDTTLAEEYKNTNPFAILPFGFGPRSCIGQRFAETEMHVLTAKKPIGQKSRNFCGVIP</sequence>
<dbReference type="PANTHER" id="PTHR24279">
    <property type="entry name" value="CYTOCHROME P450"/>
    <property type="match status" value="1"/>
</dbReference>
<dbReference type="HOGENOM" id="CLU_419351_0_0_1"/>
<keyword evidence="5 9" id="KW-0560">Oxidoreductase</keyword>
<dbReference type="InterPro" id="IPR001128">
    <property type="entry name" value="Cyt_P450"/>
</dbReference>
<accession>K1QED5</accession>
<dbReference type="SUPFAM" id="SSF48264">
    <property type="entry name" value="Cytochrome P450"/>
    <property type="match status" value="1"/>
</dbReference>
<keyword evidence="7 9" id="KW-0503">Monooxygenase</keyword>
<comment type="similarity">
    <text evidence="2 9">Belongs to the cytochrome P450 family.</text>
</comment>